<evidence type="ECO:0000313" key="4">
    <source>
        <dbReference type="Proteomes" id="UP000007881"/>
    </source>
</evidence>
<keyword evidence="4" id="KW-1185">Reference proteome</keyword>
<evidence type="ECO:0008006" key="5">
    <source>
        <dbReference type="Google" id="ProtNLM"/>
    </source>
</evidence>
<proteinExistence type="predicted"/>
<reference evidence="3 4" key="1">
    <citation type="submission" date="2012-02" db="EMBL/GenBank/DDBJ databases">
        <title>Complete genome sequence of Phycisphaera mikurensis NBRC 102666.</title>
        <authorList>
            <person name="Ankai A."/>
            <person name="Hosoyama A."/>
            <person name="Terui Y."/>
            <person name="Sekine M."/>
            <person name="Fukai R."/>
            <person name="Kato Y."/>
            <person name="Nakamura S."/>
            <person name="Yamada-Narita S."/>
            <person name="Kawakoshi A."/>
            <person name="Fukunaga Y."/>
            <person name="Yamazaki S."/>
            <person name="Fujita N."/>
        </authorList>
    </citation>
    <scope>NUCLEOTIDE SEQUENCE [LARGE SCALE GENOMIC DNA]</scope>
    <source>
        <strain evidence="4">NBRC 102666 / KCTC 22515 / FYK2301M01</strain>
    </source>
</reference>
<dbReference type="RefSeq" id="WP_014438099.1">
    <property type="nucleotide sequence ID" value="NC_017080.1"/>
</dbReference>
<dbReference type="eggNOG" id="COG1636">
    <property type="taxonomic scope" value="Bacteria"/>
</dbReference>
<feature type="signal peptide" evidence="2">
    <location>
        <begin position="1"/>
        <end position="25"/>
    </location>
</feature>
<feature type="compositionally biased region" description="Low complexity" evidence="1">
    <location>
        <begin position="19"/>
        <end position="28"/>
    </location>
</feature>
<dbReference type="OrthoDB" id="7335480at2"/>
<accession>I0II01</accession>
<feature type="chain" id="PRO_5003629768" description="Heparinase II N-terminal domain-containing protein" evidence="2">
    <location>
        <begin position="26"/>
        <end position="857"/>
    </location>
</feature>
<name>I0II01_PHYMF</name>
<dbReference type="Gene3D" id="1.50.10.100">
    <property type="entry name" value="Chondroitin AC/alginate lyase"/>
    <property type="match status" value="1"/>
</dbReference>
<dbReference type="STRING" id="1142394.PSMK_27300"/>
<organism evidence="3 4">
    <name type="scientific">Phycisphaera mikurensis (strain NBRC 102666 / KCTC 22515 / FYK2301M01)</name>
    <dbReference type="NCBI Taxonomy" id="1142394"/>
    <lineage>
        <taxon>Bacteria</taxon>
        <taxon>Pseudomonadati</taxon>
        <taxon>Planctomycetota</taxon>
        <taxon>Phycisphaerae</taxon>
        <taxon>Phycisphaerales</taxon>
        <taxon>Phycisphaeraceae</taxon>
        <taxon>Phycisphaera</taxon>
    </lineage>
</organism>
<dbReference type="Gene3D" id="2.70.98.70">
    <property type="match status" value="1"/>
</dbReference>
<feature type="region of interest" description="Disordered" evidence="1">
    <location>
        <begin position="19"/>
        <end position="43"/>
    </location>
</feature>
<gene>
    <name evidence="3" type="ordered locus">PSMK_27300</name>
</gene>
<keyword evidence="2" id="KW-0732">Signal</keyword>
<dbReference type="InterPro" id="IPR008929">
    <property type="entry name" value="Chondroitin_lyas"/>
</dbReference>
<sequence>MRKRSRPLALSATLAAAASLAPAAAAEPAPTPTPDPAKRVSDRPFDGEAVLNRDLGYPVSPAVEVAYDQTGLARDRLGPVPAPGVHPRILFGPDDLPDLRRRSEETAVGRRLRGLMTRRLDAGFRAPGSWTHRAVEALIAGDFAAVEALLAAPEPAGRGGYNREPVLYDLELAALDALLREDATQGERAAEAIAQWARKMEPLVEAWRAGPYGDDAGRWPDRHPEHNHRRLGYQQLGYAYDLAAPHMAEADRDATRRVIARITRGAFAFGMNLPPHLRDWNWINVAQHFTLLSLAIEGEEGYDPRVYEVGVEMMRDYLSHGYTQNGVSTEAVGYTSFGWLWGSPALAAMTRRGENLIAMDRYRAIPRWQLQTMIPGTDRWNSPGDGGSHAPTHHELMVRKFFYPDDPLVDAIYAEVAAQLLDRGDRGHFTLIDALVFADDADAEPGAAAALAAELGLTTTFTDAGRGLMIARDRWADDATVMPMAARTDGFNTNHDHADRGGFQLFALGRPWSADGFRSVESRHHNLVLIDGRGQGYPAAPADVIAMEHTEDAAFLIADLAYPYAWRWPKAAYAQPVDAPKHAIERFGVYRERAQDWVDRGVAWEHETHPNVVAAFEGFDLRDSGMWDEDPWTVRVAHNPVEHAFRTMGLVRGERDYALVVDDVMKDGRERLHAWTMMLEPDLTALSITKHDNPRGLAPDAGDGPPPLVYTDVLLGRDTIDRVPGTLRYKPAEGEPLLLVRVLHGDPLPLDRFDATPAPRVETFEKKDTYDGPSGRTFGLDRRLIVPRRGVGAAFRVLLFPHRHGVDALPEVGSPASGVVELTWPRGPADRISFTAHEDGRTRVGLFRDGRALIELP</sequence>
<dbReference type="Proteomes" id="UP000007881">
    <property type="component" value="Chromosome"/>
</dbReference>
<evidence type="ECO:0000256" key="1">
    <source>
        <dbReference type="SAM" id="MobiDB-lite"/>
    </source>
</evidence>
<dbReference type="EMBL" id="AP012338">
    <property type="protein sequence ID" value="BAM04889.1"/>
    <property type="molecule type" value="Genomic_DNA"/>
</dbReference>
<dbReference type="KEGG" id="phm:PSMK_27300"/>
<protein>
    <recommendedName>
        <fullName evidence="5">Heparinase II N-terminal domain-containing protein</fullName>
    </recommendedName>
</protein>
<evidence type="ECO:0000256" key="2">
    <source>
        <dbReference type="SAM" id="SignalP"/>
    </source>
</evidence>
<evidence type="ECO:0000313" key="3">
    <source>
        <dbReference type="EMBL" id="BAM04889.1"/>
    </source>
</evidence>
<dbReference type="AlphaFoldDB" id="I0II01"/>
<dbReference type="HOGENOM" id="CLU_333402_0_0_0"/>